<protein>
    <recommendedName>
        <fullName evidence="5">MG2 domain-containing protein</fullName>
    </recommendedName>
</protein>
<accession>A0ABV1FPK3</accession>
<dbReference type="Proteomes" id="UP001487296">
    <property type="component" value="Unassembled WGS sequence"/>
</dbReference>
<keyword evidence="2" id="KW-0732">Signal</keyword>
<dbReference type="Gene3D" id="2.60.40.1930">
    <property type="match status" value="1"/>
</dbReference>
<organism evidence="3 4">
    <name type="scientific">Hallella faecis</name>
    <dbReference type="NCBI Taxonomy" id="2841596"/>
    <lineage>
        <taxon>Bacteria</taxon>
        <taxon>Pseudomonadati</taxon>
        <taxon>Bacteroidota</taxon>
        <taxon>Bacteroidia</taxon>
        <taxon>Bacteroidales</taxon>
        <taxon>Prevotellaceae</taxon>
        <taxon>Hallella</taxon>
    </lineage>
</organism>
<feature type="region of interest" description="Disordered" evidence="1">
    <location>
        <begin position="545"/>
        <end position="583"/>
    </location>
</feature>
<evidence type="ECO:0000256" key="1">
    <source>
        <dbReference type="SAM" id="MobiDB-lite"/>
    </source>
</evidence>
<evidence type="ECO:0008006" key="5">
    <source>
        <dbReference type="Google" id="ProtNLM"/>
    </source>
</evidence>
<feature type="chain" id="PRO_5046788966" description="MG2 domain-containing protein" evidence="2">
    <location>
        <begin position="22"/>
        <end position="939"/>
    </location>
</feature>
<reference evidence="3 4" key="1">
    <citation type="submission" date="2024-04" db="EMBL/GenBank/DDBJ databases">
        <title>Human intestinal bacterial collection.</title>
        <authorList>
            <person name="Pauvert C."/>
            <person name="Hitch T.C.A."/>
            <person name="Clavel T."/>
        </authorList>
    </citation>
    <scope>NUCLEOTIDE SEQUENCE [LARGE SCALE GENOMIC DNA]</scope>
    <source>
        <strain evidence="3 4">CLA-AA-H145</strain>
    </source>
</reference>
<feature type="compositionally biased region" description="Polar residues" evidence="1">
    <location>
        <begin position="549"/>
        <end position="564"/>
    </location>
</feature>
<dbReference type="EMBL" id="JBBNFP010000010">
    <property type="protein sequence ID" value="MEQ2486255.1"/>
    <property type="molecule type" value="Genomic_DNA"/>
</dbReference>
<feature type="signal peptide" evidence="2">
    <location>
        <begin position="1"/>
        <end position="21"/>
    </location>
</feature>
<evidence type="ECO:0000313" key="4">
    <source>
        <dbReference type="Proteomes" id="UP001487296"/>
    </source>
</evidence>
<name>A0ABV1FPK3_9BACT</name>
<proteinExistence type="predicted"/>
<evidence type="ECO:0000256" key="2">
    <source>
        <dbReference type="SAM" id="SignalP"/>
    </source>
</evidence>
<sequence length="939" mass="107133">MNKCIFRLLMGLLCMPLCMQAQDNSLKGRLEKAPIQEKVYLHLDNTSYFMGDTLWYKAYVVKANDLTPTDMSRIVYVELVSPDGFVVERQQLIVSADGYGAGNFALTDSLYSGYYELRAYTRWMLNFNVTEKSYNRIYREEFYNRKMAADFFREYGSLYSRVVPIYERPLQAGDYSLKSIVPRPRQRARKVPKPQLNVAFFPEGGNRIAGTSQRIAFEATNELGEGVNLMGSLGQQSIVANHLGRGVFSLNSNQDASEKVVFNYKGKSYSFDLPVAQPQGIAIHLNQDQLQLQAVGLNAPALTIAILCRGELRDYHDINLNATGAASLRLNTSKLPTGVNDLVVMTQEGQVLADRLFFVDHHDLNKQQITVEGLKKEYGPYEKISLKLQAPANIKTMSLAVRDNSYDTPTYDTGNILTDLLLASDLKGFVANPDYYFEADDSTHRARLDLLLMVQGWRRYDVKDILADKPLRYQPETAMTVEGHVYSTPSSHPIEPEEMPWWRMGIFGWTLDAINASGEAGEFGKYSERFSNGEGMTYLAEQEKYGEPTDNNKTQRAEVVSNTATDERGDQEPEATNQTDAEHGVDHGSLKKEVVVKGEVVMGTDIWQVEQRTDKGGHYAFSLEPFYGDAILMMGAYGDNISKKKKKKLDDYDVFNEDAWPEYYVKRDLFYPVFASKYSFYQTHQPASQWEETYEETDTVEYAGTELNELNVKARRRKSKHAIVWSKPACQYDAVELYNLLTDYGLSYGKVNFRRLPLQMSIMLMGNYNAKQMFLVDARLDRYLFYRTYVPNKEQSDASPVTRSNWAVFKDLKLKRLQTAKFYTDFSLREDDHPEMNSKSADVVVDYDMMPQDATRYTMRDRRIVLHGFTMPDEFYHPDYSQTPLPSTKDYRRTLYWNPNLKLDGTETHVDFYNGSRSATLSISGAAIGANGPSTLSPR</sequence>
<comment type="caution">
    <text evidence="3">The sequence shown here is derived from an EMBL/GenBank/DDBJ whole genome shotgun (WGS) entry which is preliminary data.</text>
</comment>
<dbReference type="RefSeq" id="WP_215759330.1">
    <property type="nucleotide sequence ID" value="NZ_JAHKBE010000010.1"/>
</dbReference>
<evidence type="ECO:0000313" key="3">
    <source>
        <dbReference type="EMBL" id="MEQ2486255.1"/>
    </source>
</evidence>
<gene>
    <name evidence="3" type="ORF">AAAT34_04190</name>
</gene>
<keyword evidence="4" id="KW-1185">Reference proteome</keyword>